<protein>
    <submittedName>
        <fullName evidence="2">Uncharacterized protein</fullName>
    </submittedName>
</protein>
<evidence type="ECO:0000313" key="2">
    <source>
        <dbReference type="EMBL" id="GEO42841.1"/>
    </source>
</evidence>
<reference evidence="2 3" key="1">
    <citation type="submission" date="2019-07" db="EMBL/GenBank/DDBJ databases">
        <title>Whole genome shotgun sequence of Skermanella aerolata NBRC 106429.</title>
        <authorList>
            <person name="Hosoyama A."/>
            <person name="Uohara A."/>
            <person name="Ohji S."/>
            <person name="Ichikawa N."/>
        </authorList>
    </citation>
    <scope>NUCLEOTIDE SEQUENCE [LARGE SCALE GENOMIC DNA]</scope>
    <source>
        <strain evidence="2 3">NBRC 106429</strain>
    </source>
</reference>
<keyword evidence="3" id="KW-1185">Reference proteome</keyword>
<name>A0A512E286_9PROT</name>
<dbReference type="EMBL" id="BJYZ01000051">
    <property type="protein sequence ID" value="GEO42841.1"/>
    <property type="molecule type" value="Genomic_DNA"/>
</dbReference>
<sequence>MQVTIPDAERIGTADVVRGRAAPAADAGQGRAQERNPAPRPRPDATRPLLARAPSGKSTPFPDPHSLLRITLSLDTARVTEGPPRAVKGCAMLGRRHRAGPQGGGQALFDKDH</sequence>
<proteinExistence type="predicted"/>
<dbReference type="AlphaFoldDB" id="A0A512E286"/>
<dbReference type="Proteomes" id="UP000321523">
    <property type="component" value="Unassembled WGS sequence"/>
</dbReference>
<accession>A0A512E286</accession>
<evidence type="ECO:0000313" key="3">
    <source>
        <dbReference type="Proteomes" id="UP000321523"/>
    </source>
</evidence>
<comment type="caution">
    <text evidence="2">The sequence shown here is derived from an EMBL/GenBank/DDBJ whole genome shotgun (WGS) entry which is preliminary data.</text>
</comment>
<gene>
    <name evidence="2" type="ORF">SAE02_69890</name>
</gene>
<feature type="region of interest" description="Disordered" evidence="1">
    <location>
        <begin position="1"/>
        <end position="65"/>
    </location>
</feature>
<feature type="compositionally biased region" description="Low complexity" evidence="1">
    <location>
        <begin position="14"/>
        <end position="31"/>
    </location>
</feature>
<organism evidence="2 3">
    <name type="scientific">Skermanella aerolata</name>
    <dbReference type="NCBI Taxonomy" id="393310"/>
    <lineage>
        <taxon>Bacteria</taxon>
        <taxon>Pseudomonadati</taxon>
        <taxon>Pseudomonadota</taxon>
        <taxon>Alphaproteobacteria</taxon>
        <taxon>Rhodospirillales</taxon>
        <taxon>Azospirillaceae</taxon>
        <taxon>Skermanella</taxon>
    </lineage>
</organism>
<evidence type="ECO:0000256" key="1">
    <source>
        <dbReference type="SAM" id="MobiDB-lite"/>
    </source>
</evidence>